<dbReference type="InterPro" id="IPR036249">
    <property type="entry name" value="Thioredoxin-like_sf"/>
</dbReference>
<accession>A0ABY4H644</accession>
<protein>
    <submittedName>
        <fullName evidence="2">Glutaredoxin family protein</fullName>
    </submittedName>
</protein>
<dbReference type="Proteomes" id="UP000830326">
    <property type="component" value="Chromosome"/>
</dbReference>
<feature type="domain" description="Glutaredoxin" evidence="1">
    <location>
        <begin position="6"/>
        <end position="62"/>
    </location>
</feature>
<reference evidence="2" key="1">
    <citation type="submission" date="2022-04" db="EMBL/GenBank/DDBJ databases">
        <title>Halobacillus sp. isolated from saltern.</title>
        <authorList>
            <person name="Won M."/>
            <person name="Lee C.-M."/>
            <person name="Woen H.-Y."/>
            <person name="Kwon S.-W."/>
        </authorList>
    </citation>
    <scope>NUCLEOTIDE SEQUENCE</scope>
    <source>
        <strain evidence="2">SSHM10-5</strain>
    </source>
</reference>
<evidence type="ECO:0000259" key="1">
    <source>
        <dbReference type="Pfam" id="PF00462"/>
    </source>
</evidence>
<dbReference type="PROSITE" id="PS51354">
    <property type="entry name" value="GLUTAREDOXIN_2"/>
    <property type="match status" value="1"/>
</dbReference>
<dbReference type="InterPro" id="IPR002109">
    <property type="entry name" value="Glutaredoxin"/>
</dbReference>
<evidence type="ECO:0000313" key="2">
    <source>
        <dbReference type="EMBL" id="UOR10331.1"/>
    </source>
</evidence>
<keyword evidence="3" id="KW-1185">Reference proteome</keyword>
<name>A0ABY4H644_9BACI</name>
<dbReference type="RefSeq" id="WP_245029425.1">
    <property type="nucleotide sequence ID" value="NZ_CP095075.1"/>
</dbReference>
<dbReference type="SUPFAM" id="SSF52833">
    <property type="entry name" value="Thioredoxin-like"/>
    <property type="match status" value="1"/>
</dbReference>
<sequence length="93" mass="10796">MNKQKVVVYTSVGCSQSEKVLSMLNEWNVAFEERSITDNNQNFKELQEQGIYATPATIIDNEKVLGYQKHKLKRTLGIHYEARFQTTKTIHFS</sequence>
<gene>
    <name evidence="2" type="ORF">MUO15_11520</name>
</gene>
<proteinExistence type="predicted"/>
<organism evidence="2 3">
    <name type="scientific">Halobacillus amylolyticus</name>
    <dbReference type="NCBI Taxonomy" id="2932259"/>
    <lineage>
        <taxon>Bacteria</taxon>
        <taxon>Bacillati</taxon>
        <taxon>Bacillota</taxon>
        <taxon>Bacilli</taxon>
        <taxon>Bacillales</taxon>
        <taxon>Bacillaceae</taxon>
        <taxon>Halobacillus</taxon>
    </lineage>
</organism>
<evidence type="ECO:0000313" key="3">
    <source>
        <dbReference type="Proteomes" id="UP000830326"/>
    </source>
</evidence>
<dbReference type="CDD" id="cd02976">
    <property type="entry name" value="NrdH"/>
    <property type="match status" value="1"/>
</dbReference>
<dbReference type="EMBL" id="CP095075">
    <property type="protein sequence ID" value="UOR10331.1"/>
    <property type="molecule type" value="Genomic_DNA"/>
</dbReference>
<dbReference type="Pfam" id="PF00462">
    <property type="entry name" value="Glutaredoxin"/>
    <property type="match status" value="1"/>
</dbReference>
<dbReference type="Gene3D" id="3.40.30.10">
    <property type="entry name" value="Glutaredoxin"/>
    <property type="match status" value="1"/>
</dbReference>